<accession>A0A7T1T704</accession>
<feature type="transmembrane region" description="Helical" evidence="1">
    <location>
        <begin position="6"/>
        <end position="26"/>
    </location>
</feature>
<keyword evidence="1" id="KW-0812">Transmembrane</keyword>
<dbReference type="EMBL" id="CP048882">
    <property type="protein sequence ID" value="QPP07565.1"/>
    <property type="molecule type" value="Genomic_DNA"/>
</dbReference>
<keyword evidence="1" id="KW-1133">Transmembrane helix</keyword>
<name>A0A7T1T704_9ACTN</name>
<reference evidence="3" key="1">
    <citation type="submission" date="2020-02" db="EMBL/GenBank/DDBJ databases">
        <title>Streptomyces sp. ASO4wet.</title>
        <authorList>
            <person name="Risdian C."/>
            <person name="Landwehr W."/>
            <person name="Schupp P."/>
            <person name="Wink J."/>
        </authorList>
    </citation>
    <scope>NUCLEOTIDE SEQUENCE [LARGE SCALE GENOMIC DNA]</scope>
    <source>
        <strain evidence="3">ASO4wet</strain>
    </source>
</reference>
<evidence type="ECO:0000256" key="1">
    <source>
        <dbReference type="SAM" id="Phobius"/>
    </source>
</evidence>
<protein>
    <submittedName>
        <fullName evidence="2">Uncharacterized protein</fullName>
    </submittedName>
</protein>
<feature type="transmembrane region" description="Helical" evidence="1">
    <location>
        <begin position="58"/>
        <end position="78"/>
    </location>
</feature>
<gene>
    <name evidence="2" type="ORF">G4Z16_15520</name>
</gene>
<keyword evidence="1" id="KW-0472">Membrane</keyword>
<dbReference type="Proteomes" id="UP000595046">
    <property type="component" value="Chromosome"/>
</dbReference>
<dbReference type="AlphaFoldDB" id="A0A7T1T704"/>
<evidence type="ECO:0000313" key="2">
    <source>
        <dbReference type="EMBL" id="QPP07565.1"/>
    </source>
</evidence>
<organism evidence="2 3">
    <name type="scientific">Streptomyces bathyalis</name>
    <dbReference type="NCBI Taxonomy" id="2710756"/>
    <lineage>
        <taxon>Bacteria</taxon>
        <taxon>Bacillati</taxon>
        <taxon>Actinomycetota</taxon>
        <taxon>Actinomycetes</taxon>
        <taxon>Kitasatosporales</taxon>
        <taxon>Streptomycetaceae</taxon>
        <taxon>Streptomyces</taxon>
    </lineage>
</organism>
<evidence type="ECO:0000313" key="3">
    <source>
        <dbReference type="Proteomes" id="UP000595046"/>
    </source>
</evidence>
<keyword evidence="3" id="KW-1185">Reference proteome</keyword>
<dbReference type="KEGG" id="sbat:G4Z16_15520"/>
<proteinExistence type="predicted"/>
<dbReference type="RefSeq" id="WP_197351374.1">
    <property type="nucleotide sequence ID" value="NZ_CP048882.1"/>
</dbReference>
<sequence length="83" mass="8861">MKPEAVLAVIAGALGFVVAVIALTALTRQRKEAQQPSTVADVTRIRELLFAVDRRAQWVAWLTLVNAVVTLVAAWLAFSSSGG</sequence>